<evidence type="ECO:0000259" key="20">
    <source>
        <dbReference type="PROSITE" id="PS51002"/>
    </source>
</evidence>
<feature type="domain" description="Cytochrome b/b6 C-terminal region profile" evidence="21">
    <location>
        <begin position="211"/>
        <end position="378"/>
    </location>
</feature>
<dbReference type="GO" id="GO:0045275">
    <property type="term" value="C:respiratory chain complex III"/>
    <property type="evidence" value="ECO:0007669"/>
    <property type="project" value="InterPro"/>
</dbReference>
<feature type="transmembrane region" description="Helical" evidence="19">
    <location>
        <begin position="31"/>
        <end position="58"/>
    </location>
</feature>
<keyword evidence="10" id="KW-0999">Mitochondrion inner membrane</keyword>
<dbReference type="InterPro" id="IPR005798">
    <property type="entry name" value="Cyt_b/b6_C"/>
</dbReference>
<gene>
    <name evidence="22" type="primary">cytb</name>
</gene>
<keyword evidence="15 19" id="KW-0496">Mitochondrion</keyword>
<evidence type="ECO:0000256" key="15">
    <source>
        <dbReference type="ARBA" id="ARBA00023128"/>
    </source>
</evidence>
<dbReference type="Gene3D" id="1.20.810.10">
    <property type="entry name" value="Cytochrome Bc1 Complex, Chain C"/>
    <property type="match status" value="1"/>
</dbReference>
<evidence type="ECO:0000256" key="17">
    <source>
        <dbReference type="PIRSR" id="PIRSR038885-1"/>
    </source>
</evidence>
<evidence type="ECO:0000256" key="2">
    <source>
        <dbReference type="ARBA" id="ARBA00004448"/>
    </source>
</evidence>
<dbReference type="InterPro" id="IPR048259">
    <property type="entry name" value="Cytochrome_b_N_euk/bac"/>
</dbReference>
<feature type="transmembrane region" description="Helical" evidence="19">
    <location>
        <begin position="78"/>
        <end position="99"/>
    </location>
</feature>
<keyword evidence="6 18" id="KW-0349">Heme</keyword>
<geneLocation type="mitochondrion" evidence="22"/>
<dbReference type="PANTHER" id="PTHR19271:SF16">
    <property type="entry name" value="CYTOCHROME B"/>
    <property type="match status" value="1"/>
</dbReference>
<keyword evidence="13 18" id="KW-0408">Iron</keyword>
<evidence type="ECO:0000256" key="14">
    <source>
        <dbReference type="ARBA" id="ARBA00023075"/>
    </source>
</evidence>
<name>A0A650F2T8_9EUCA</name>
<dbReference type="PROSITE" id="PS51003">
    <property type="entry name" value="CYTB_CTER"/>
    <property type="match status" value="1"/>
</dbReference>
<keyword evidence="7 19" id="KW-0679">Respiratory chain</keyword>
<feature type="binding site" description="axial binding residue" evidence="18">
    <location>
        <position position="197"/>
    </location>
    <ligand>
        <name>heme b</name>
        <dbReference type="ChEBI" id="CHEBI:60344"/>
        <label>b566</label>
    </ligand>
    <ligandPart>
        <name>Fe</name>
        <dbReference type="ChEBI" id="CHEBI:18248"/>
    </ligandPart>
</feature>
<sequence length="378" mass="43238">MMSPLRKSHPLMKIANNALVDMPLPSNISTLWNFGSLLGLCLILQITTGLFLAMHYIPHIDLAFLSVGHICRDVNYGWILRTAHANGATLFFLCLYTHVGRGMFYGSYMIFHVWMVGVVILLLLMATAFLGYVLPWGQMSFWGATVITNLFSAIPMIGTDLVQWIWGGFSVDNTTLTRFFTFHFILPFIVAAFTLIHILFLHQTGANNPLGISTQINKIPFHPYFTFKDIVGLMMLLLFLLLLSLSYPYLLSGLDNFIPVNPLITPTYIQLEWYFLFAYAILSPIPNKLQGVIALVVPVMIIGVLPFTHFSKFRSLMFYPLNQIMFWSLVNIIMLLTWIGARPVETPYILIGQILTLLYFSYYLFNPIMLIYWDKMLK</sequence>
<evidence type="ECO:0000256" key="4">
    <source>
        <dbReference type="ARBA" id="ARBA00013531"/>
    </source>
</evidence>
<dbReference type="InterPro" id="IPR005797">
    <property type="entry name" value="Cyt_b/b6_N"/>
</dbReference>
<dbReference type="Pfam" id="PF00032">
    <property type="entry name" value="Cytochrom_B_C"/>
    <property type="match status" value="1"/>
</dbReference>
<dbReference type="InterPro" id="IPR030689">
    <property type="entry name" value="Cytochrome_b"/>
</dbReference>
<dbReference type="PIRSF" id="PIRSF038885">
    <property type="entry name" value="COB"/>
    <property type="match status" value="1"/>
</dbReference>
<accession>A0A650F2T8</accession>
<comment type="subunit">
    <text evidence="3">The main subunits of complex b-c1 are: cytochrome b, cytochrome c1 and the Rieske protein.</text>
</comment>
<evidence type="ECO:0000256" key="8">
    <source>
        <dbReference type="ARBA" id="ARBA00022692"/>
    </source>
</evidence>
<dbReference type="InterPro" id="IPR036150">
    <property type="entry name" value="Cyt_b/b6_C_sf"/>
</dbReference>
<evidence type="ECO:0000256" key="1">
    <source>
        <dbReference type="ARBA" id="ARBA00002566"/>
    </source>
</evidence>
<keyword evidence="11 19" id="KW-0249">Electron transport</keyword>
<dbReference type="InterPro" id="IPR016174">
    <property type="entry name" value="Di-haem_cyt_TM"/>
</dbReference>
<comment type="subcellular location">
    <subcellularLocation>
        <location evidence="2">Mitochondrion inner membrane</location>
        <topology evidence="2">Multi-pass membrane protein</topology>
    </subcellularLocation>
</comment>
<dbReference type="InterPro" id="IPR027387">
    <property type="entry name" value="Cytb/b6-like_sf"/>
</dbReference>
<feature type="binding site" description="axial binding residue" evidence="18">
    <location>
        <position position="84"/>
    </location>
    <ligand>
        <name>heme b</name>
        <dbReference type="ChEBI" id="CHEBI:60344"/>
        <label>b562</label>
    </ligand>
    <ligandPart>
        <name>Fe</name>
        <dbReference type="ChEBI" id="CHEBI:18248"/>
    </ligandPart>
</feature>
<dbReference type="Pfam" id="PF00033">
    <property type="entry name" value="Cytochrome_B"/>
    <property type="match status" value="1"/>
</dbReference>
<dbReference type="PANTHER" id="PTHR19271">
    <property type="entry name" value="CYTOCHROME B"/>
    <property type="match status" value="1"/>
</dbReference>
<dbReference type="SUPFAM" id="SSF81648">
    <property type="entry name" value="a domain/subunit of cytochrome bc1 complex (Ubiquinol-cytochrome c reductase)"/>
    <property type="match status" value="1"/>
</dbReference>
<feature type="domain" description="Cytochrome b/b6 N-terminal region profile" evidence="20">
    <location>
        <begin position="2"/>
        <end position="210"/>
    </location>
</feature>
<keyword evidence="14" id="KW-0830">Ubiquinone</keyword>
<evidence type="ECO:0000256" key="18">
    <source>
        <dbReference type="PIRSR" id="PIRSR038885-2"/>
    </source>
</evidence>
<proteinExistence type="inferred from homology"/>
<evidence type="ECO:0000256" key="12">
    <source>
        <dbReference type="ARBA" id="ARBA00022989"/>
    </source>
</evidence>
<comment type="function">
    <text evidence="1 19">Component of the ubiquinol-cytochrome c reductase complex (complex III or cytochrome b-c1 complex) that is part of the mitochondrial respiratory chain. The b-c1 complex mediates electron transfer from ubiquinol to cytochrome c. Contributes to the generation of a proton gradient across the mitochondrial membrane that is then used for ATP synthesis.</text>
</comment>
<evidence type="ECO:0000256" key="3">
    <source>
        <dbReference type="ARBA" id="ARBA00011649"/>
    </source>
</evidence>
<feature type="binding site" description="axial binding residue" evidence="18">
    <location>
        <position position="183"/>
    </location>
    <ligand>
        <name>heme b</name>
        <dbReference type="ChEBI" id="CHEBI:60344"/>
        <label>b562</label>
    </ligand>
    <ligandPart>
        <name>Fe</name>
        <dbReference type="ChEBI" id="CHEBI:18248"/>
    </ligandPart>
</feature>
<comment type="similarity">
    <text evidence="19">Belongs to the cytochrome b family.</text>
</comment>
<organism evidence="22">
    <name type="scientific">Potamiscus montosus</name>
    <dbReference type="NCBI Taxonomy" id="2682930"/>
    <lineage>
        <taxon>Eukaryota</taxon>
        <taxon>Metazoa</taxon>
        <taxon>Ecdysozoa</taxon>
        <taxon>Arthropoda</taxon>
        <taxon>Crustacea</taxon>
        <taxon>Multicrustacea</taxon>
        <taxon>Malacostraca</taxon>
        <taxon>Eumalacostraca</taxon>
        <taxon>Eucarida</taxon>
        <taxon>Decapoda</taxon>
        <taxon>Pleocyemata</taxon>
        <taxon>Brachyura</taxon>
        <taxon>Eubrachyura</taxon>
        <taxon>Potamoidea</taxon>
        <taxon>Potamidae</taxon>
        <taxon>Potamiscus</taxon>
    </lineage>
</organism>
<dbReference type="GO" id="GO:0016491">
    <property type="term" value="F:oxidoreductase activity"/>
    <property type="evidence" value="ECO:0007669"/>
    <property type="project" value="UniProtKB-UniRule"/>
</dbReference>
<evidence type="ECO:0000256" key="9">
    <source>
        <dbReference type="ARBA" id="ARBA00022723"/>
    </source>
</evidence>
<keyword evidence="5 19" id="KW-0813">Transport</keyword>
<feature type="transmembrane region" description="Helical" evidence="19">
    <location>
        <begin position="319"/>
        <end position="341"/>
    </location>
</feature>
<keyword evidence="8 19" id="KW-0812">Transmembrane</keyword>
<feature type="transmembrane region" description="Helical" evidence="19">
    <location>
        <begin position="288"/>
        <end position="307"/>
    </location>
</feature>
<evidence type="ECO:0000256" key="11">
    <source>
        <dbReference type="ARBA" id="ARBA00022982"/>
    </source>
</evidence>
<feature type="transmembrane region" description="Helical" evidence="19">
    <location>
        <begin position="263"/>
        <end position="282"/>
    </location>
</feature>
<feature type="binding site" description="axial binding residue" evidence="18">
    <location>
        <position position="98"/>
    </location>
    <ligand>
        <name>heme b</name>
        <dbReference type="ChEBI" id="CHEBI:60344"/>
        <label>b566</label>
    </ligand>
    <ligandPart>
        <name>Fe</name>
        <dbReference type="ChEBI" id="CHEBI:18248"/>
    </ligandPart>
</feature>
<comment type="cofactor">
    <cofactor evidence="19">
        <name>heme b</name>
        <dbReference type="ChEBI" id="CHEBI:60344"/>
    </cofactor>
    <text evidence="19">Binds 2 heme groups non-covalently.</text>
</comment>
<feature type="transmembrane region" description="Helical" evidence="19">
    <location>
        <begin position="179"/>
        <end position="200"/>
    </location>
</feature>
<evidence type="ECO:0000256" key="13">
    <source>
        <dbReference type="ARBA" id="ARBA00023004"/>
    </source>
</evidence>
<evidence type="ECO:0000256" key="5">
    <source>
        <dbReference type="ARBA" id="ARBA00022448"/>
    </source>
</evidence>
<protein>
    <recommendedName>
        <fullName evidence="4 19">Cytochrome b</fullName>
    </recommendedName>
</protein>
<reference evidence="22" key="1">
    <citation type="journal article" date="2019" name="Mol. Phylogenet. Evol.">
        <title>Phylogenetic implications of mitogenome rearrangements in East Asian potamiscine freshwater crabs (Brachyura: Potamidae).</title>
        <authorList>
            <person name="Zhang Z."/>
            <person name="Xing Y."/>
            <person name="Cheng J."/>
            <person name="Pan D."/>
            <person name="Lv L."/>
            <person name="Cumberlidge N."/>
            <person name="Sun H."/>
        </authorList>
    </citation>
    <scope>NUCLEOTIDE SEQUENCE</scope>
</reference>
<feature type="transmembrane region" description="Helical" evidence="19">
    <location>
        <begin position="347"/>
        <end position="373"/>
    </location>
</feature>
<keyword evidence="9 18" id="KW-0479">Metal-binding</keyword>
<evidence type="ECO:0000259" key="21">
    <source>
        <dbReference type="PROSITE" id="PS51003"/>
    </source>
</evidence>
<feature type="transmembrane region" description="Helical" evidence="19">
    <location>
        <begin position="140"/>
        <end position="167"/>
    </location>
</feature>
<feature type="binding site" evidence="17">
    <location>
        <position position="202"/>
    </location>
    <ligand>
        <name>a ubiquinone</name>
        <dbReference type="ChEBI" id="CHEBI:16389"/>
    </ligand>
</feature>
<feature type="transmembrane region" description="Helical" evidence="19">
    <location>
        <begin position="111"/>
        <end position="134"/>
    </location>
</feature>
<comment type="cofactor">
    <cofactor evidence="18">
        <name>heme</name>
        <dbReference type="ChEBI" id="CHEBI:30413"/>
    </cofactor>
    <text evidence="18">Binds 2 heme groups non-covalently.</text>
</comment>
<evidence type="ECO:0000256" key="16">
    <source>
        <dbReference type="ARBA" id="ARBA00023136"/>
    </source>
</evidence>
<dbReference type="GO" id="GO:0005743">
    <property type="term" value="C:mitochondrial inner membrane"/>
    <property type="evidence" value="ECO:0007669"/>
    <property type="project" value="UniProtKB-SubCell"/>
</dbReference>
<dbReference type="GO" id="GO:0006122">
    <property type="term" value="P:mitochondrial electron transport, ubiquinol to cytochrome c"/>
    <property type="evidence" value="ECO:0007669"/>
    <property type="project" value="TreeGrafter"/>
</dbReference>
<dbReference type="GO" id="GO:0046872">
    <property type="term" value="F:metal ion binding"/>
    <property type="evidence" value="ECO:0007669"/>
    <property type="project" value="UniProtKB-UniRule"/>
</dbReference>
<dbReference type="GO" id="GO:0008121">
    <property type="term" value="F:quinol-cytochrome-c reductase activity"/>
    <property type="evidence" value="ECO:0007669"/>
    <property type="project" value="InterPro"/>
</dbReference>
<evidence type="ECO:0000313" key="22">
    <source>
        <dbReference type="EMBL" id="QGT77229.1"/>
    </source>
</evidence>
<dbReference type="CDD" id="cd00284">
    <property type="entry name" value="Cytochrome_b_N"/>
    <property type="match status" value="1"/>
</dbReference>
<dbReference type="SUPFAM" id="SSF81342">
    <property type="entry name" value="Transmembrane di-heme cytochromes"/>
    <property type="match status" value="1"/>
</dbReference>
<dbReference type="PROSITE" id="PS51002">
    <property type="entry name" value="CYTB_NTER"/>
    <property type="match status" value="1"/>
</dbReference>
<evidence type="ECO:0000256" key="6">
    <source>
        <dbReference type="ARBA" id="ARBA00022617"/>
    </source>
</evidence>
<dbReference type="AlphaFoldDB" id="A0A650F2T8"/>
<keyword evidence="12 19" id="KW-1133">Transmembrane helix</keyword>
<evidence type="ECO:0000256" key="10">
    <source>
        <dbReference type="ARBA" id="ARBA00022792"/>
    </source>
</evidence>
<keyword evidence="16 19" id="KW-0472">Membrane</keyword>
<dbReference type="EMBL" id="MN737133">
    <property type="protein sequence ID" value="QGT77229.1"/>
    <property type="molecule type" value="Genomic_DNA"/>
</dbReference>
<evidence type="ECO:0000256" key="7">
    <source>
        <dbReference type="ARBA" id="ARBA00022660"/>
    </source>
</evidence>
<evidence type="ECO:0000256" key="19">
    <source>
        <dbReference type="RuleBase" id="RU362117"/>
    </source>
</evidence>
<feature type="transmembrane region" description="Helical" evidence="19">
    <location>
        <begin position="230"/>
        <end position="251"/>
    </location>
</feature>